<dbReference type="CDD" id="cd00085">
    <property type="entry name" value="HNHc"/>
    <property type="match status" value="1"/>
</dbReference>
<dbReference type="Proteomes" id="UP000002256">
    <property type="component" value="Chromosome"/>
</dbReference>
<dbReference type="HOGENOM" id="CLU_061527_0_0_5"/>
<sequence length="397" mass="44693">MSDALEALDEQRAAEKSAKRRPSLPQNVKAIVWARAAGRCEFRGCNCNLIGDLLTGKDDLNRAYIAHIVSDAPKGPRGDEVLSPQLSTDPSNLMLLCDTHHRLIDGSSTWREYPDHLLREMKAEHEDRIEAVTSIARDRGCHVIRFAAGIGKNESPVNTDAVKDALLPEFYPVRNGMIDLDVPDLGIPDSDPAYWPLQQRLLRDKYQERVKGRLERNEINRLAVFGLAPMPLLIELGRLISDISEAHVRQRVREPTTWEWQNEPGKMELVRDEPDSKGSVIALKLGVSGPIDDHRIMAVLGEDVSVWSLSAKDANNDILRTRSDLALWRKELRAVFEAIKDRHGNTDIVHLFPAIPVSAAIELGRVWMPKAHLPMRIYDHNWALGGFRQTLDVVHQA</sequence>
<organism evidence="3 4">
    <name type="scientific">Rhizobium leguminosarum bv. trifolii (strain WSM1325)</name>
    <dbReference type="NCBI Taxonomy" id="395491"/>
    <lineage>
        <taxon>Bacteria</taxon>
        <taxon>Pseudomonadati</taxon>
        <taxon>Pseudomonadota</taxon>
        <taxon>Alphaproteobacteria</taxon>
        <taxon>Hyphomicrobiales</taxon>
        <taxon>Rhizobiaceae</taxon>
        <taxon>Rhizobium/Agrobacterium group</taxon>
        <taxon>Rhizobium</taxon>
    </lineage>
</organism>
<feature type="domain" description="SMODS-associated and fused to various effectors" evidence="2">
    <location>
        <begin position="202"/>
        <end position="392"/>
    </location>
</feature>
<evidence type="ECO:0000313" key="4">
    <source>
        <dbReference type="Proteomes" id="UP000002256"/>
    </source>
</evidence>
<dbReference type="KEGG" id="rlg:Rleg_1588"/>
<name>C6AVR5_RHILS</name>
<dbReference type="AlphaFoldDB" id="C6AVR5"/>
<dbReference type="OrthoDB" id="5379188at2"/>
<gene>
    <name evidence="3" type="ordered locus">Rleg_1588</name>
</gene>
<evidence type="ECO:0000259" key="2">
    <source>
        <dbReference type="Pfam" id="PF18145"/>
    </source>
</evidence>
<dbReference type="InterPro" id="IPR003615">
    <property type="entry name" value="HNH_nuc"/>
</dbReference>
<evidence type="ECO:0000256" key="1">
    <source>
        <dbReference type="SAM" id="MobiDB-lite"/>
    </source>
</evidence>
<accession>C6AVR5</accession>
<dbReference type="EMBL" id="CP001622">
    <property type="protein sequence ID" value="ACS55876.1"/>
    <property type="molecule type" value="Genomic_DNA"/>
</dbReference>
<protein>
    <recommendedName>
        <fullName evidence="2">SMODS-associated and fused to various effectors domain-containing protein</fullName>
    </recommendedName>
</protein>
<proteinExistence type="predicted"/>
<dbReference type="NCBIfam" id="NF033611">
    <property type="entry name" value="SAVED"/>
    <property type="match status" value="1"/>
</dbReference>
<dbReference type="Pfam" id="PF18145">
    <property type="entry name" value="SAVED"/>
    <property type="match status" value="1"/>
</dbReference>
<reference evidence="3 4" key="1">
    <citation type="journal article" date="2010" name="Stand. Genomic Sci.">
        <title>Complete genome sequence of Rhizobium leguminosarum bv. trifolii strain WSM1325, an effective microsymbiont of annual Mediterranean clovers.</title>
        <authorList>
            <person name="Reeve W."/>
            <person name="O'Hara G."/>
            <person name="Chain P."/>
            <person name="Ardley J."/>
            <person name="Brau L."/>
            <person name="Nandesena K."/>
            <person name="Tiwari R."/>
            <person name="Copeland A."/>
            <person name="Nolan M."/>
            <person name="Han C."/>
            <person name="Brettin T."/>
            <person name="Land M."/>
            <person name="Ovchinikova G."/>
            <person name="Ivanova N."/>
            <person name="Mavromatis K."/>
            <person name="Markowitz V."/>
            <person name="Kyrpides N."/>
            <person name="Melino V."/>
            <person name="Denton M."/>
            <person name="Yates R."/>
            <person name="Howieson J."/>
        </authorList>
    </citation>
    <scope>NUCLEOTIDE SEQUENCE [LARGE SCALE GENOMIC DNA]</scope>
    <source>
        <strain evidence="3 4">WSM1325</strain>
    </source>
</reference>
<feature type="region of interest" description="Disordered" evidence="1">
    <location>
        <begin position="1"/>
        <end position="21"/>
    </location>
</feature>
<dbReference type="InterPro" id="IPR040836">
    <property type="entry name" value="SAVED"/>
</dbReference>
<evidence type="ECO:0000313" key="3">
    <source>
        <dbReference type="EMBL" id="ACS55876.1"/>
    </source>
</evidence>